<dbReference type="EMBL" id="CABIJS010000666">
    <property type="protein sequence ID" value="VUZ54587.1"/>
    <property type="molecule type" value="Genomic_DNA"/>
</dbReference>
<feature type="region of interest" description="Disordered" evidence="1">
    <location>
        <begin position="1"/>
        <end position="20"/>
    </location>
</feature>
<evidence type="ECO:0000313" key="2">
    <source>
        <dbReference type="EMBL" id="VUZ54587.1"/>
    </source>
</evidence>
<accession>A0A564Z4Z5</accession>
<reference evidence="2 3" key="1">
    <citation type="submission" date="2019-07" db="EMBL/GenBank/DDBJ databases">
        <authorList>
            <person name="Jastrzebski P J."/>
            <person name="Paukszto L."/>
            <person name="Jastrzebski P J."/>
        </authorList>
    </citation>
    <scope>NUCLEOTIDE SEQUENCE [LARGE SCALE GENOMIC DNA]</scope>
    <source>
        <strain evidence="2 3">WMS-il1</strain>
    </source>
</reference>
<keyword evidence="3" id="KW-1185">Reference proteome</keyword>
<name>A0A564Z4Z5_HYMDI</name>
<protein>
    <submittedName>
        <fullName evidence="2">Uncharacterized protein</fullName>
    </submittedName>
</protein>
<organism evidence="2 3">
    <name type="scientific">Hymenolepis diminuta</name>
    <name type="common">Rat tapeworm</name>
    <dbReference type="NCBI Taxonomy" id="6216"/>
    <lineage>
        <taxon>Eukaryota</taxon>
        <taxon>Metazoa</taxon>
        <taxon>Spiralia</taxon>
        <taxon>Lophotrochozoa</taxon>
        <taxon>Platyhelminthes</taxon>
        <taxon>Cestoda</taxon>
        <taxon>Eucestoda</taxon>
        <taxon>Cyclophyllidea</taxon>
        <taxon>Hymenolepididae</taxon>
        <taxon>Hymenolepis</taxon>
    </lineage>
</organism>
<dbReference type="Proteomes" id="UP000321570">
    <property type="component" value="Unassembled WGS sequence"/>
</dbReference>
<gene>
    <name evidence="2" type="ORF">WMSIL1_LOCUS12926</name>
</gene>
<evidence type="ECO:0000256" key="1">
    <source>
        <dbReference type="SAM" id="MobiDB-lite"/>
    </source>
</evidence>
<evidence type="ECO:0000313" key="3">
    <source>
        <dbReference type="Proteomes" id="UP000321570"/>
    </source>
</evidence>
<proteinExistence type="predicted"/>
<sequence length="117" mass="12853">MGRVRGRYPHTIDESLSPNNHPPFLFFKFEFPSPKPLPSSHASLHHAITPSSSSSTSSPAFIRRQSAVSFFLAESATLDNEAAHLPVPPVSEQIIFVGPLSYTVCPFKEPNCNYIAV</sequence>
<dbReference type="AlphaFoldDB" id="A0A564Z4Z5"/>